<keyword evidence="1" id="KW-0472">Membrane</keyword>
<protein>
    <submittedName>
        <fullName evidence="3">DUF1127 domain-containing protein</fullName>
    </submittedName>
</protein>
<organism evidence="3 4">
    <name type="scientific">Amphritea balenae</name>
    <dbReference type="NCBI Taxonomy" id="452629"/>
    <lineage>
        <taxon>Bacteria</taxon>
        <taxon>Pseudomonadati</taxon>
        <taxon>Pseudomonadota</taxon>
        <taxon>Gammaproteobacteria</taxon>
        <taxon>Oceanospirillales</taxon>
        <taxon>Oceanospirillaceae</taxon>
        <taxon>Amphritea</taxon>
    </lineage>
</organism>
<comment type="caution">
    <text evidence="3">The sequence shown here is derived from an EMBL/GenBank/DDBJ whole genome shotgun (WGS) entry which is preliminary data.</text>
</comment>
<dbReference type="InterPro" id="IPR009506">
    <property type="entry name" value="YjiS-like"/>
</dbReference>
<dbReference type="RefSeq" id="WP_124924114.1">
    <property type="nucleotide sequence ID" value="NZ_BMOH01000001.1"/>
</dbReference>
<keyword evidence="4" id="KW-1185">Reference proteome</keyword>
<reference evidence="3 4" key="1">
    <citation type="submission" date="2018-11" db="EMBL/GenBank/DDBJ databases">
        <title>The draft genome sequence of Amphritea balenae JAMM 1525T.</title>
        <authorList>
            <person name="Fang Z."/>
            <person name="Zhang Y."/>
            <person name="Han X."/>
        </authorList>
    </citation>
    <scope>NUCLEOTIDE SEQUENCE [LARGE SCALE GENOMIC DNA]</scope>
    <source>
        <strain evidence="3 4">JAMM 1525</strain>
    </source>
</reference>
<accession>A0A3P1SV04</accession>
<feature type="transmembrane region" description="Helical" evidence="1">
    <location>
        <begin position="71"/>
        <end position="90"/>
    </location>
</feature>
<gene>
    <name evidence="3" type="ORF">EHS89_00295</name>
</gene>
<dbReference type="AlphaFoldDB" id="A0A3P1SV04"/>
<sequence>MNGSVQIRNTVSVLSKTISRYRHNYRTRRQLLKLNDTALKDIGISRAEALQEAKKPFWRNNQVTRISSVQVLSRPVSLTLLLCCFGLLIYGG</sequence>
<name>A0A3P1SV04_9GAMM</name>
<evidence type="ECO:0000313" key="3">
    <source>
        <dbReference type="EMBL" id="RRD01042.1"/>
    </source>
</evidence>
<evidence type="ECO:0000256" key="1">
    <source>
        <dbReference type="SAM" id="Phobius"/>
    </source>
</evidence>
<evidence type="ECO:0000313" key="4">
    <source>
        <dbReference type="Proteomes" id="UP000267535"/>
    </source>
</evidence>
<keyword evidence="1" id="KW-0812">Transmembrane</keyword>
<dbReference type="EMBL" id="RQXV01000001">
    <property type="protein sequence ID" value="RRD01042.1"/>
    <property type="molecule type" value="Genomic_DNA"/>
</dbReference>
<dbReference type="OrthoDB" id="7306802at2"/>
<dbReference type="Proteomes" id="UP000267535">
    <property type="component" value="Unassembled WGS sequence"/>
</dbReference>
<dbReference type="Pfam" id="PF06568">
    <property type="entry name" value="YjiS-like"/>
    <property type="match status" value="1"/>
</dbReference>
<proteinExistence type="predicted"/>
<keyword evidence="1" id="KW-1133">Transmembrane helix</keyword>
<evidence type="ECO:0000259" key="2">
    <source>
        <dbReference type="Pfam" id="PF06568"/>
    </source>
</evidence>
<feature type="domain" description="YjiS-like" evidence="2">
    <location>
        <begin position="17"/>
        <end position="49"/>
    </location>
</feature>